<dbReference type="Gene3D" id="4.10.240.10">
    <property type="entry name" value="Zn(2)-C6 fungal-type DNA-binding domain"/>
    <property type="match status" value="1"/>
</dbReference>
<dbReference type="InterPro" id="IPR050987">
    <property type="entry name" value="AtrR-like"/>
</dbReference>
<dbReference type="CDD" id="cd12148">
    <property type="entry name" value="fungal_TF_MHR"/>
    <property type="match status" value="1"/>
</dbReference>
<proteinExistence type="predicted"/>
<dbReference type="Pfam" id="PF00172">
    <property type="entry name" value="Zn_clus"/>
    <property type="match status" value="1"/>
</dbReference>
<feature type="domain" description="Zn(2)-C6 fungal-type" evidence="3">
    <location>
        <begin position="21"/>
        <end position="50"/>
    </location>
</feature>
<protein>
    <recommendedName>
        <fullName evidence="3">Zn(2)-C6 fungal-type domain-containing protein</fullName>
    </recommendedName>
</protein>
<dbReference type="PANTHER" id="PTHR46910:SF5">
    <property type="entry name" value="ZN(II)2CYS6 TRANSCRIPTION FACTOR (EUROFUNG)"/>
    <property type="match status" value="1"/>
</dbReference>
<dbReference type="AlphaFoldDB" id="A0A3D8S480"/>
<dbReference type="SMART" id="SM00066">
    <property type="entry name" value="GAL4"/>
    <property type="match status" value="1"/>
</dbReference>
<sequence>MEAAKNNESGGDGPASLMKNACDACRARKVRCDRANPCSNCVAIKGACRFSPKHNDNRQRILISSRYENKVESIDERLAGIEKSLQTLILNMKTTPAQSAAVDGPTPLIKPALNSSTLSRTPKDRLDVTETFEGGTSLKAHSLHAKGLFETLSSSTSAKRSALLRDALTSLQNTLKAESDPAMFYDLRFTSEREMKFTSISDLEMPPMQDVLEVLRAANEKLPHMFLEAPVFEVTQFSEMCKNLYFCTTDYSPALFAIVNAGLAHLFAQGAFEKEGSTATEWQRYAYICGLNFELTMENLTIFLAPSLESCQALICGAYYACEIAKASLCQRLTTIAAQMCQALGYHRLPATKVETKELRAKKTAFWGVYALDKALSLRLGCTSVLQDDDISTTVPSYPEDPTLHSWHTMFIAWINFARFQGQAYSLLYTAKALNAPLSEKLSRIKRLAAEIQDWREGVTEMKEGNTLYPEIFEMNRESMDVVAWGVLSIIYRAVPPSVSDISSNFNTECISAARKALDLHRAAASRFHDNNAIWQGYVNWTLLFSPFAPFMIVFCEAVTTLNLVDLSCLAEFVSSIAPNEETINKGARRLFHLCSAFYQVAKIYIEESLDSASKVPIDSTNAVSVAVSDQNTSFLAPQPQRGYAGYDTAGSSWQQGLSGMDGLGDSTANGPDGFLGVSGVDNYMGWSTEDWSMPDMYMMGIIDGSIRGGPSG</sequence>
<evidence type="ECO:0000313" key="5">
    <source>
        <dbReference type="Proteomes" id="UP000256328"/>
    </source>
</evidence>
<keyword evidence="5" id="KW-1185">Reference proteome</keyword>
<evidence type="ECO:0000256" key="2">
    <source>
        <dbReference type="ARBA" id="ARBA00023242"/>
    </source>
</evidence>
<dbReference type="OrthoDB" id="103819at2759"/>
<keyword evidence="1" id="KW-0479">Metal-binding</keyword>
<dbReference type="CDD" id="cd00067">
    <property type="entry name" value="GAL4"/>
    <property type="match status" value="1"/>
</dbReference>
<dbReference type="Proteomes" id="UP000256328">
    <property type="component" value="Unassembled WGS sequence"/>
</dbReference>
<comment type="caution">
    <text evidence="4">The sequence shown here is derived from an EMBL/GenBank/DDBJ whole genome shotgun (WGS) entry which is preliminary data.</text>
</comment>
<dbReference type="GO" id="GO:0000981">
    <property type="term" value="F:DNA-binding transcription factor activity, RNA polymerase II-specific"/>
    <property type="evidence" value="ECO:0007669"/>
    <property type="project" value="InterPro"/>
</dbReference>
<dbReference type="EMBL" id="PDLN01000007">
    <property type="protein sequence ID" value="RDW80901.1"/>
    <property type="molecule type" value="Genomic_DNA"/>
</dbReference>
<accession>A0A3D8S480</accession>
<dbReference type="PROSITE" id="PS50048">
    <property type="entry name" value="ZN2_CY6_FUNGAL_2"/>
    <property type="match status" value="1"/>
</dbReference>
<organism evidence="4 5">
    <name type="scientific">Coleophoma crateriformis</name>
    <dbReference type="NCBI Taxonomy" id="565419"/>
    <lineage>
        <taxon>Eukaryota</taxon>
        <taxon>Fungi</taxon>
        <taxon>Dikarya</taxon>
        <taxon>Ascomycota</taxon>
        <taxon>Pezizomycotina</taxon>
        <taxon>Leotiomycetes</taxon>
        <taxon>Helotiales</taxon>
        <taxon>Dermateaceae</taxon>
        <taxon>Coleophoma</taxon>
    </lineage>
</organism>
<evidence type="ECO:0000313" key="4">
    <source>
        <dbReference type="EMBL" id="RDW80901.1"/>
    </source>
</evidence>
<reference evidence="4 5" key="1">
    <citation type="journal article" date="2018" name="IMA Fungus">
        <title>IMA Genome-F 9: Draft genome sequence of Annulohypoxylon stygium, Aspergillus mulundensis, Berkeleyomyces basicola (syn. Thielaviopsis basicola), Ceratocystis smalleyi, two Cercospora beticola strains, Coleophoma cylindrospora, Fusarium fracticaudum, Phialophora cf. hyalina, and Morchella septimelata.</title>
        <authorList>
            <person name="Wingfield B.D."/>
            <person name="Bills G.F."/>
            <person name="Dong Y."/>
            <person name="Huang W."/>
            <person name="Nel W.J."/>
            <person name="Swalarsk-Parry B.S."/>
            <person name="Vaghefi N."/>
            <person name="Wilken P.M."/>
            <person name="An Z."/>
            <person name="de Beer Z.W."/>
            <person name="De Vos L."/>
            <person name="Chen L."/>
            <person name="Duong T.A."/>
            <person name="Gao Y."/>
            <person name="Hammerbacher A."/>
            <person name="Kikkert J.R."/>
            <person name="Li Y."/>
            <person name="Li H."/>
            <person name="Li K."/>
            <person name="Li Q."/>
            <person name="Liu X."/>
            <person name="Ma X."/>
            <person name="Naidoo K."/>
            <person name="Pethybridge S.J."/>
            <person name="Sun J."/>
            <person name="Steenkamp E.T."/>
            <person name="van der Nest M.A."/>
            <person name="van Wyk S."/>
            <person name="Wingfield M.J."/>
            <person name="Xiong C."/>
            <person name="Yue Q."/>
            <person name="Zhang X."/>
        </authorList>
    </citation>
    <scope>NUCLEOTIDE SEQUENCE [LARGE SCALE GENOMIC DNA]</scope>
    <source>
        <strain evidence="4 5">BP5796</strain>
    </source>
</reference>
<dbReference type="Pfam" id="PF04082">
    <property type="entry name" value="Fungal_trans"/>
    <property type="match status" value="1"/>
</dbReference>
<dbReference type="InterPro" id="IPR036864">
    <property type="entry name" value="Zn2-C6_fun-type_DNA-bd_sf"/>
</dbReference>
<name>A0A3D8S480_9HELO</name>
<dbReference type="GO" id="GO:0006351">
    <property type="term" value="P:DNA-templated transcription"/>
    <property type="evidence" value="ECO:0007669"/>
    <property type="project" value="InterPro"/>
</dbReference>
<dbReference type="SUPFAM" id="SSF57701">
    <property type="entry name" value="Zn2/Cys6 DNA-binding domain"/>
    <property type="match status" value="1"/>
</dbReference>
<keyword evidence="2" id="KW-0539">Nucleus</keyword>
<dbReference type="GO" id="GO:0008270">
    <property type="term" value="F:zinc ion binding"/>
    <property type="evidence" value="ECO:0007669"/>
    <property type="project" value="InterPro"/>
</dbReference>
<dbReference type="PROSITE" id="PS00463">
    <property type="entry name" value="ZN2_CY6_FUNGAL_1"/>
    <property type="match status" value="1"/>
</dbReference>
<dbReference type="SMART" id="SM00906">
    <property type="entry name" value="Fungal_trans"/>
    <property type="match status" value="1"/>
</dbReference>
<evidence type="ECO:0000256" key="1">
    <source>
        <dbReference type="ARBA" id="ARBA00022723"/>
    </source>
</evidence>
<evidence type="ECO:0000259" key="3">
    <source>
        <dbReference type="PROSITE" id="PS50048"/>
    </source>
</evidence>
<dbReference type="InterPro" id="IPR007219">
    <property type="entry name" value="XnlR_reg_dom"/>
</dbReference>
<dbReference type="GO" id="GO:0003677">
    <property type="term" value="F:DNA binding"/>
    <property type="evidence" value="ECO:0007669"/>
    <property type="project" value="InterPro"/>
</dbReference>
<dbReference type="InterPro" id="IPR001138">
    <property type="entry name" value="Zn2Cys6_DnaBD"/>
</dbReference>
<dbReference type="PANTHER" id="PTHR46910">
    <property type="entry name" value="TRANSCRIPTION FACTOR PDR1"/>
    <property type="match status" value="1"/>
</dbReference>
<gene>
    <name evidence="4" type="ORF">BP5796_05599</name>
</gene>